<dbReference type="KEGG" id="tpr:Tpau_1506"/>
<dbReference type="InterPro" id="IPR050309">
    <property type="entry name" value="Type-B_Carboxylest/Lipase"/>
</dbReference>
<dbReference type="AlphaFoldDB" id="D5UXN8"/>
<keyword evidence="2 3" id="KW-0378">Hydrolase</keyword>
<dbReference type="GO" id="GO:0016787">
    <property type="term" value="F:hydrolase activity"/>
    <property type="evidence" value="ECO:0007669"/>
    <property type="project" value="UniProtKB-KW"/>
</dbReference>
<name>D5UXN8_TSUPD</name>
<accession>D5UXN8</accession>
<dbReference type="ESTHER" id="tsupd-d5uxn8">
    <property type="family name" value="Carb_B_Bacteria"/>
</dbReference>
<dbReference type="EC" id="3.1.1.-" evidence="3"/>
<comment type="similarity">
    <text evidence="1 3">Belongs to the type-B carboxylesterase/lipase family.</text>
</comment>
<dbReference type="Gene3D" id="3.40.50.1820">
    <property type="entry name" value="alpha/beta hydrolase"/>
    <property type="match status" value="1"/>
</dbReference>
<dbReference type="PANTHER" id="PTHR11559">
    <property type="entry name" value="CARBOXYLESTERASE"/>
    <property type="match status" value="1"/>
</dbReference>
<dbReference type="STRING" id="521096.Tpau_1506"/>
<reference evidence="5 6" key="2">
    <citation type="journal article" date="2011" name="Stand. Genomic Sci.">
        <title>Complete genome sequence of Tsukamurella paurometabola type strain (no. 33).</title>
        <authorList>
            <person name="Munk A.C."/>
            <person name="Lapidus A."/>
            <person name="Lucas S."/>
            <person name="Nolan M."/>
            <person name="Tice H."/>
            <person name="Cheng J.F."/>
            <person name="Del Rio T.G."/>
            <person name="Goodwin L."/>
            <person name="Pitluck S."/>
            <person name="Liolios K."/>
            <person name="Huntemann M."/>
            <person name="Ivanova N."/>
            <person name="Mavromatis K."/>
            <person name="Mikhailova N."/>
            <person name="Pati A."/>
            <person name="Chen A."/>
            <person name="Palaniappan K."/>
            <person name="Tapia R."/>
            <person name="Han C."/>
            <person name="Land M."/>
            <person name="Hauser L."/>
            <person name="Chang Y.J."/>
            <person name="Jeffries C.D."/>
            <person name="Brettin T."/>
            <person name="Yasawong M."/>
            <person name="Brambilla E.M."/>
            <person name="Rohde M."/>
            <person name="Sikorski J."/>
            <person name="Goker M."/>
            <person name="Detter J.C."/>
            <person name="Woyke T."/>
            <person name="Bristow J."/>
            <person name="Eisen J.A."/>
            <person name="Markowitz V."/>
            <person name="Hugenholtz P."/>
            <person name="Kyrpides N.C."/>
            <person name="Klenk H.P."/>
        </authorList>
    </citation>
    <scope>NUCLEOTIDE SEQUENCE [LARGE SCALE GENOMIC DNA]</scope>
    <source>
        <strain evidence="6">ATCC 8368 / DSM 20162 / CCUG 35730 / CIP 100753 / JCM 10117 / KCTC 9821 / NBRC 16120 / NCIMB 702349 / NCTC 13040</strain>
    </source>
</reference>
<dbReference type="Pfam" id="PF00135">
    <property type="entry name" value="COesterase"/>
    <property type="match status" value="2"/>
</dbReference>
<dbReference type="eggNOG" id="COG2272">
    <property type="taxonomic scope" value="Bacteria"/>
</dbReference>
<evidence type="ECO:0000313" key="6">
    <source>
        <dbReference type="Proteomes" id="UP000001213"/>
    </source>
</evidence>
<dbReference type="EMBL" id="CP001966">
    <property type="protein sequence ID" value="ADG78130.1"/>
    <property type="molecule type" value="Genomic_DNA"/>
</dbReference>
<sequence>MTGNFARRQFILSGAVWASVVLGLAACGSNLRKSDDDGPVEVAVEAGRIRGTTETGVGVFRGIPYAAAPTGDLRFKAPVPARAWQGVRDANRFGPMPPAGDPQRNEPSLDVGITNGGDEWLTLNVWTTNAGGSRPDLPVLVWIHGGGYTTGTSADARYNGAALAKRGVVVVTCNYRVGVEGFAQISGAPANRGLLDQIEVLRWVRDNISVFGGDPGNVTIFGQSAGAGSIACLLTSPLARGLYRRAIAESVPGDLFSGALAEEIGGAIAQQLGVRPSIEELARFAPAALAEAARSTRRDQWGARAVMTTGFAPVIDSVSLPESPWRALARGVARDVPLIVGHTQHEYNSQILQKGGFGAVSATDVDEVLGLVPGGADAYRRGYPELDDAHLYEVASSDLIFRMPSLHLAQAHTGAGGTTYLYEFLYNTKGAGSGHMAELPLVFGTVESSAAGVALYGKPAPDSALSLAEEIQSRWVSFARGGDPGWPAYTPAEKLTRNFDAASSTGRYRETVSDDIWNGTNFDPIVIES</sequence>
<feature type="domain" description="Carboxylesterase type B" evidence="4">
    <location>
        <begin position="41"/>
        <end position="349"/>
    </location>
</feature>
<evidence type="ECO:0000313" key="5">
    <source>
        <dbReference type="EMBL" id="ADG78130.1"/>
    </source>
</evidence>
<evidence type="ECO:0000256" key="3">
    <source>
        <dbReference type="RuleBase" id="RU361235"/>
    </source>
</evidence>
<reference evidence="6" key="1">
    <citation type="submission" date="2010-03" db="EMBL/GenBank/DDBJ databases">
        <title>The complete chromosome of Tsukamurella paurometabola DSM 20162.</title>
        <authorList>
            <consortium name="US DOE Joint Genome Institute (JGI-PGF)"/>
            <person name="Lucas S."/>
            <person name="Copeland A."/>
            <person name="Lapidus A."/>
            <person name="Glavina del Rio T."/>
            <person name="Dalin E."/>
            <person name="Tice H."/>
            <person name="Bruce D."/>
            <person name="Goodwin L."/>
            <person name="Pitluck S."/>
            <person name="Kyrpides N."/>
            <person name="Mavromatis K."/>
            <person name="Ivanova N."/>
            <person name="Mikhailova N."/>
            <person name="Munk A.C."/>
            <person name="Brettin T."/>
            <person name="Detter J.C."/>
            <person name="Tapia R."/>
            <person name="Han C."/>
            <person name="Larimer F."/>
            <person name="Land M."/>
            <person name="Hauser L."/>
            <person name="Markowitz V."/>
            <person name="Cheng J.-F."/>
            <person name="Hugenholtz P."/>
            <person name="Woyke T."/>
            <person name="Wu D."/>
            <person name="Jando M."/>
            <person name="Brambilla E."/>
            <person name="Klenk H.-P."/>
            <person name="Eisen J.A."/>
        </authorList>
    </citation>
    <scope>NUCLEOTIDE SEQUENCE [LARGE SCALE GENOMIC DNA]</scope>
    <source>
        <strain evidence="6">ATCC 8368 / DSM 20162 / CCUG 35730 / CIP 100753 / JCM 10117 / KCTC 9821 / NBRC 16120 / NCIMB 702349 / NCTC 13040</strain>
    </source>
</reference>
<dbReference type="Proteomes" id="UP000001213">
    <property type="component" value="Chromosome"/>
</dbReference>
<protein>
    <recommendedName>
        <fullName evidence="3">Carboxylic ester hydrolase</fullName>
        <ecNumber evidence="3">3.1.1.-</ecNumber>
    </recommendedName>
</protein>
<proteinExistence type="inferred from homology"/>
<dbReference type="PROSITE" id="PS51257">
    <property type="entry name" value="PROKAR_LIPOPROTEIN"/>
    <property type="match status" value="1"/>
</dbReference>
<dbReference type="InterPro" id="IPR019826">
    <property type="entry name" value="Carboxylesterase_B_AS"/>
</dbReference>
<gene>
    <name evidence="5" type="ordered locus">Tpau_1506</name>
</gene>
<evidence type="ECO:0000259" key="4">
    <source>
        <dbReference type="Pfam" id="PF00135"/>
    </source>
</evidence>
<dbReference type="HOGENOM" id="CLU_006586_16_4_11"/>
<keyword evidence="6" id="KW-1185">Reference proteome</keyword>
<dbReference type="InterPro" id="IPR002018">
    <property type="entry name" value="CarbesteraseB"/>
</dbReference>
<evidence type="ECO:0000256" key="2">
    <source>
        <dbReference type="ARBA" id="ARBA00022801"/>
    </source>
</evidence>
<dbReference type="PROSITE" id="PS00122">
    <property type="entry name" value="CARBOXYLESTERASE_B_1"/>
    <property type="match status" value="1"/>
</dbReference>
<dbReference type="InterPro" id="IPR029058">
    <property type="entry name" value="AB_hydrolase_fold"/>
</dbReference>
<feature type="domain" description="Carboxylesterase type B" evidence="4">
    <location>
        <begin position="395"/>
        <end position="490"/>
    </location>
</feature>
<dbReference type="SUPFAM" id="SSF53474">
    <property type="entry name" value="alpha/beta-Hydrolases"/>
    <property type="match status" value="1"/>
</dbReference>
<evidence type="ECO:0000256" key="1">
    <source>
        <dbReference type="ARBA" id="ARBA00005964"/>
    </source>
</evidence>
<organism evidence="5 6">
    <name type="scientific">Tsukamurella paurometabola (strain ATCC 8368 / DSM 20162 / CCUG 35730 / CIP 100753 / JCM 10117 / KCTC 9821 / NBRC 16120 / NCIMB 702349 / NCTC 13040)</name>
    <name type="common">Corynebacterium paurometabolum</name>
    <dbReference type="NCBI Taxonomy" id="521096"/>
    <lineage>
        <taxon>Bacteria</taxon>
        <taxon>Bacillati</taxon>
        <taxon>Actinomycetota</taxon>
        <taxon>Actinomycetes</taxon>
        <taxon>Mycobacteriales</taxon>
        <taxon>Tsukamurellaceae</taxon>
        <taxon>Tsukamurella</taxon>
    </lineage>
</organism>